<dbReference type="EMBL" id="MU274903">
    <property type="protein sequence ID" value="KAI0092896.1"/>
    <property type="molecule type" value="Genomic_DNA"/>
</dbReference>
<reference evidence="1" key="1">
    <citation type="journal article" date="2021" name="Environ. Microbiol.">
        <title>Gene family expansions and transcriptome signatures uncover fungal adaptations to wood decay.</title>
        <authorList>
            <person name="Hage H."/>
            <person name="Miyauchi S."/>
            <person name="Viragh M."/>
            <person name="Drula E."/>
            <person name="Min B."/>
            <person name="Chaduli D."/>
            <person name="Navarro D."/>
            <person name="Favel A."/>
            <person name="Norest M."/>
            <person name="Lesage-Meessen L."/>
            <person name="Balint B."/>
            <person name="Merenyi Z."/>
            <person name="de Eugenio L."/>
            <person name="Morin E."/>
            <person name="Martinez A.T."/>
            <person name="Baldrian P."/>
            <person name="Stursova M."/>
            <person name="Martinez M.J."/>
            <person name="Novotny C."/>
            <person name="Magnuson J.K."/>
            <person name="Spatafora J.W."/>
            <person name="Maurice S."/>
            <person name="Pangilinan J."/>
            <person name="Andreopoulos W."/>
            <person name="LaButti K."/>
            <person name="Hundley H."/>
            <person name="Na H."/>
            <person name="Kuo A."/>
            <person name="Barry K."/>
            <person name="Lipzen A."/>
            <person name="Henrissat B."/>
            <person name="Riley R."/>
            <person name="Ahrendt S."/>
            <person name="Nagy L.G."/>
            <person name="Grigoriev I.V."/>
            <person name="Martin F."/>
            <person name="Rosso M.N."/>
        </authorList>
    </citation>
    <scope>NUCLEOTIDE SEQUENCE</scope>
    <source>
        <strain evidence="1">CBS 384.51</strain>
    </source>
</reference>
<keyword evidence="2" id="KW-1185">Reference proteome</keyword>
<organism evidence="1 2">
    <name type="scientific">Irpex rosettiformis</name>
    <dbReference type="NCBI Taxonomy" id="378272"/>
    <lineage>
        <taxon>Eukaryota</taxon>
        <taxon>Fungi</taxon>
        <taxon>Dikarya</taxon>
        <taxon>Basidiomycota</taxon>
        <taxon>Agaricomycotina</taxon>
        <taxon>Agaricomycetes</taxon>
        <taxon>Polyporales</taxon>
        <taxon>Irpicaceae</taxon>
        <taxon>Irpex</taxon>
    </lineage>
</organism>
<dbReference type="Proteomes" id="UP001055072">
    <property type="component" value="Unassembled WGS sequence"/>
</dbReference>
<proteinExistence type="predicted"/>
<accession>A0ACB8UF45</accession>
<name>A0ACB8UF45_9APHY</name>
<protein>
    <submittedName>
        <fullName evidence="1">Transcriptional repressor TCF25-domain-containing protein</fullName>
    </submittedName>
</protein>
<gene>
    <name evidence="1" type="ORF">BDY19DRAFT_990572</name>
</gene>
<sequence length="814" mass="90476">MAPRLNKRQQRELEELESLQASPAAEPEVEEESEEEVLVKKKKVATGSAFAALMASDDDDESDEEQASATKSKSKKASTRVKKKKKKSAASSITTSVSTATPVVETSTPQTPESGTPSGLSKKEWKALKKQKAKAAKDGGDDLDKALAELALKHPELKQSLPTTTASTTSSAFFSLLAVSLQHLDSEAEMRRFFGSKVISASKASSSSSSSAAAAARRQHQNVKSNLTRPQGTWWPASYRQGLSNRPLTEEEVEGLYRRHGQVEVAGERYWTAEYSKKYRGLTKTFIQLVMSGDPNGLFGLLRHFPYQADTLLQLSEVYFHREEHSTAADFIDRALFTYERAFLGSFVFTSGTNRLDFDHVENRPFFLAVHRQVADLQRRGCVRTSFEFARLLYGLDPATDPHGALLHLDYLAIKAGMQQWVLDMWDAQSKFKGDEWKGRPHVRALPGWAYARALAIYIKEGSNDHTKSTQALREAIRSFPEVVPLLADKTEVTLPGDVRGQSVFRIHPDASGLSRKSDAILHLLSHLYAQRSFSLWKPKERAKWFSDTVVSVASTLPSKPVEEASRSSPSPTLFHKLYTDSPSLAYSIYRHVMVLESMSRTGRLFGFLPSHVTSARQLACDPLPPLTRVSEYNDEFFQGAEDPFAIRVSSRRDNQRLLERMIPDPIFRQQLQDFFTANPQFAQRFPGGIIEFAHIAAQMPEDALEDLMVAVVNGDADGAPDVQGRMPGQMPGEDFLGDVFDVPAGVQDEEPGEDAHVEGVDSEGDEDEEDEDEEEVAPLPVRLLRNVMNRFWGTPTAEGSSDGEQLRDDAGVD</sequence>
<comment type="caution">
    <text evidence="1">The sequence shown here is derived from an EMBL/GenBank/DDBJ whole genome shotgun (WGS) entry which is preliminary data.</text>
</comment>
<evidence type="ECO:0000313" key="2">
    <source>
        <dbReference type="Proteomes" id="UP001055072"/>
    </source>
</evidence>
<evidence type="ECO:0000313" key="1">
    <source>
        <dbReference type="EMBL" id="KAI0092896.1"/>
    </source>
</evidence>